<sequence>MINLGYRVLDGFKVNLFQINNVMLGIATDIGPRILFLAHKDSPDLNIFGIVPEITVETSEGLWRIFGGHRLWVSPEAMPRSYSLDDKPVEIKVRDNEIIVRGNPETVNMVQKEIIIRPGPSDNSVEVIHRITNIGRWDIEFACWALSVMRRNGFAIIPIKSRCIDEKCLLPDRAIALWPYTKLADYRVKFSNNFIFIKHDERVREPIKIGARAYPYWAAYYVDNYVFIKKFHPGETLRYPDFDVYVEVYANDKILELETLGPLRRVSPGEANIHREIWYLARVGLLEPREDDIMSRVEPLTSI</sequence>
<proteinExistence type="predicted"/>
<accession>E0SPC7</accession>
<evidence type="ECO:0000313" key="2">
    <source>
        <dbReference type="Proteomes" id="UP000001304"/>
    </source>
</evidence>
<gene>
    <name evidence="1" type="ordered locus">Igag_1248</name>
</gene>
<dbReference type="AlphaFoldDB" id="E0SPC7"/>
<organism evidence="1 2">
    <name type="scientific">Ignisphaera aggregans (strain DSM 17230 / JCM 13409 / AQ1.S1)</name>
    <dbReference type="NCBI Taxonomy" id="583356"/>
    <lineage>
        <taxon>Archaea</taxon>
        <taxon>Thermoproteota</taxon>
        <taxon>Thermoprotei</taxon>
        <taxon>Desulfurococcales</taxon>
        <taxon>Desulfurococcaceae</taxon>
        <taxon>Ignisphaera</taxon>
    </lineage>
</organism>
<name>E0SPC7_IGNAA</name>
<dbReference type="STRING" id="583356.Igag_1248"/>
<dbReference type="EMBL" id="CP002098">
    <property type="protein sequence ID" value="ADM28054.1"/>
    <property type="molecule type" value="Genomic_DNA"/>
</dbReference>
<keyword evidence="2" id="KW-1185">Reference proteome</keyword>
<protein>
    <submittedName>
        <fullName evidence="1">Uncharacterized protein</fullName>
    </submittedName>
</protein>
<dbReference type="HOGENOM" id="CLU_920357_0_0_2"/>
<dbReference type="Proteomes" id="UP000001304">
    <property type="component" value="Chromosome"/>
</dbReference>
<dbReference type="KEGG" id="iag:Igag_1248"/>
<evidence type="ECO:0000313" key="1">
    <source>
        <dbReference type="EMBL" id="ADM28054.1"/>
    </source>
</evidence>
<dbReference type="BioCyc" id="IAGG583356:GHAH-1228-MONOMER"/>
<reference evidence="1 2" key="1">
    <citation type="journal article" date="2010" name="Stand. Genomic Sci.">
        <title>Complete genome sequence of Ignisphaera aggregans type strain (AQ1.S1).</title>
        <authorList>
            <person name="Goker M."/>
            <person name="Held B."/>
            <person name="Lapidus A."/>
            <person name="Nolan M."/>
            <person name="Spring S."/>
            <person name="Yasawong M."/>
            <person name="Lucas S."/>
            <person name="Glavina Del Rio T."/>
            <person name="Tice H."/>
            <person name="Cheng J.F."/>
            <person name="Goodwin L."/>
            <person name="Tapia R."/>
            <person name="Pitluck S."/>
            <person name="Liolios K."/>
            <person name="Ivanova N."/>
            <person name="Mavromatis K."/>
            <person name="Mikhailova N."/>
            <person name="Pati A."/>
            <person name="Chen A."/>
            <person name="Palaniappan K."/>
            <person name="Brambilla E."/>
            <person name="Land M."/>
            <person name="Hauser L."/>
            <person name="Chang Y.J."/>
            <person name="Jeffries C.D."/>
            <person name="Brettin T."/>
            <person name="Detter J.C."/>
            <person name="Han C."/>
            <person name="Rohde M."/>
            <person name="Sikorski J."/>
            <person name="Woyke T."/>
            <person name="Bristow J."/>
            <person name="Eisen J.A."/>
            <person name="Markowitz V."/>
            <person name="Hugenholtz P."/>
            <person name="Kyrpides N.C."/>
            <person name="Klenk H.P."/>
        </authorList>
    </citation>
    <scope>NUCLEOTIDE SEQUENCE [LARGE SCALE GENOMIC DNA]</scope>
    <source>
        <strain evidence="2">DSM 17230 / JCM 13409 / AQ1.S1</strain>
    </source>
</reference>